<dbReference type="InterPro" id="IPR036876">
    <property type="entry name" value="UVR_dom_sf"/>
</dbReference>
<sequence>MKQHMELVAKSENYEEAARLRDSLKSFEEEEPVLCLWALMKEVIANDKFTVLFLAIYVYNTFPSLKYVDDLVESVKPKL</sequence>
<evidence type="ECO:0000313" key="2">
    <source>
        <dbReference type="EMBL" id="GEU76751.1"/>
    </source>
</evidence>
<dbReference type="SUPFAM" id="SSF46600">
    <property type="entry name" value="C-terminal UvrC-binding domain of UvrB"/>
    <property type="match status" value="1"/>
</dbReference>
<organism evidence="2">
    <name type="scientific">Tanacetum cinerariifolium</name>
    <name type="common">Dalmatian daisy</name>
    <name type="synonym">Chrysanthemum cinerariifolium</name>
    <dbReference type="NCBI Taxonomy" id="118510"/>
    <lineage>
        <taxon>Eukaryota</taxon>
        <taxon>Viridiplantae</taxon>
        <taxon>Streptophyta</taxon>
        <taxon>Embryophyta</taxon>
        <taxon>Tracheophyta</taxon>
        <taxon>Spermatophyta</taxon>
        <taxon>Magnoliopsida</taxon>
        <taxon>eudicotyledons</taxon>
        <taxon>Gunneridae</taxon>
        <taxon>Pentapetalae</taxon>
        <taxon>asterids</taxon>
        <taxon>campanulids</taxon>
        <taxon>Asterales</taxon>
        <taxon>Asteraceae</taxon>
        <taxon>Asteroideae</taxon>
        <taxon>Anthemideae</taxon>
        <taxon>Anthemidinae</taxon>
        <taxon>Tanacetum</taxon>
    </lineage>
</organism>
<proteinExistence type="predicted"/>
<dbReference type="PANTHER" id="PTHR47191">
    <property type="entry name" value="OS05G0170800 PROTEIN"/>
    <property type="match status" value="1"/>
</dbReference>
<dbReference type="AlphaFoldDB" id="A0A6L2MRY2"/>
<feature type="domain" description="UVR" evidence="1">
    <location>
        <begin position="1"/>
        <end position="30"/>
    </location>
</feature>
<comment type="caution">
    <text evidence="2">The sequence shown here is derived from an EMBL/GenBank/DDBJ whole genome shotgun (WGS) entry which is preliminary data.</text>
</comment>
<evidence type="ECO:0000259" key="1">
    <source>
        <dbReference type="PROSITE" id="PS50151"/>
    </source>
</evidence>
<dbReference type="PROSITE" id="PS50151">
    <property type="entry name" value="UVR"/>
    <property type="match status" value="1"/>
</dbReference>
<dbReference type="Pfam" id="PF02151">
    <property type="entry name" value="UVR"/>
    <property type="match status" value="1"/>
</dbReference>
<name>A0A6L2MRY2_TANCI</name>
<protein>
    <submittedName>
        <fullName evidence="2">Polymerase delta-interacting protein 2-like</fullName>
    </submittedName>
</protein>
<gene>
    <name evidence="2" type="ORF">Tci_048729</name>
</gene>
<dbReference type="InterPro" id="IPR001943">
    <property type="entry name" value="UVR_dom"/>
</dbReference>
<dbReference type="PANTHER" id="PTHR47191:SF2">
    <property type="entry name" value="OS05G0170800 PROTEIN"/>
    <property type="match status" value="1"/>
</dbReference>
<accession>A0A6L2MRY2</accession>
<dbReference type="EMBL" id="BKCJ010007338">
    <property type="protein sequence ID" value="GEU76751.1"/>
    <property type="molecule type" value="Genomic_DNA"/>
</dbReference>
<reference evidence="2" key="1">
    <citation type="journal article" date="2019" name="Sci. Rep.">
        <title>Draft genome of Tanacetum cinerariifolium, the natural source of mosquito coil.</title>
        <authorList>
            <person name="Yamashiro T."/>
            <person name="Shiraishi A."/>
            <person name="Satake H."/>
            <person name="Nakayama K."/>
        </authorList>
    </citation>
    <scope>NUCLEOTIDE SEQUENCE</scope>
</reference>
<dbReference type="InterPro" id="IPR050718">
    <property type="entry name" value="ApaG-like"/>
</dbReference>